<reference evidence="3" key="1">
    <citation type="submission" date="2021-01" db="EMBL/GenBank/DDBJ databases">
        <authorList>
            <person name="Corre E."/>
            <person name="Pelletier E."/>
            <person name="Niang G."/>
            <person name="Scheremetjew M."/>
            <person name="Finn R."/>
            <person name="Kale V."/>
            <person name="Holt S."/>
            <person name="Cochrane G."/>
            <person name="Meng A."/>
            <person name="Brown T."/>
            <person name="Cohen L."/>
        </authorList>
    </citation>
    <scope>NUCLEOTIDE SEQUENCE</scope>
    <source>
        <strain evidence="3">308</strain>
    </source>
</reference>
<sequence>MYLSTAFHVSLVLLVLSCLLGPEFAHAKLQVLQNEEYCLDSNQRCGNDAPVTPSPKRTSTTTSGLSLQSLTSLKKKVSRPVADVAGAETAPKPDGVWVSAPEHMRSDAGKRWTERHETLANRLHVNVPKPDEKTETDEGRNGAQQHYIFHYLNAKQGVMDKIMKLMDSTQHNRNSLLQNMVTTGINQLDLEEQGFVPQDGQNSDASRAHKSWAEATREYLDELTNLMDELVAPVAPPQKD</sequence>
<name>A0A7S1B600_9STRA</name>
<protein>
    <recommendedName>
        <fullName evidence="4">Mediator of RNA polymerase II transcription subunit 11</fullName>
    </recommendedName>
</protein>
<evidence type="ECO:0000313" key="3">
    <source>
        <dbReference type="EMBL" id="CAD8876173.1"/>
    </source>
</evidence>
<proteinExistence type="predicted"/>
<feature type="compositionally biased region" description="Low complexity" evidence="1">
    <location>
        <begin position="50"/>
        <end position="71"/>
    </location>
</feature>
<organism evidence="3">
    <name type="scientific">Corethron hystrix</name>
    <dbReference type="NCBI Taxonomy" id="216773"/>
    <lineage>
        <taxon>Eukaryota</taxon>
        <taxon>Sar</taxon>
        <taxon>Stramenopiles</taxon>
        <taxon>Ochrophyta</taxon>
        <taxon>Bacillariophyta</taxon>
        <taxon>Coscinodiscophyceae</taxon>
        <taxon>Corethrophycidae</taxon>
        <taxon>Corethrales</taxon>
        <taxon>Corethraceae</taxon>
        <taxon>Corethron</taxon>
    </lineage>
</organism>
<feature type="region of interest" description="Disordered" evidence="1">
    <location>
        <begin position="47"/>
        <end position="71"/>
    </location>
</feature>
<feature type="chain" id="PRO_5031175546" description="Mediator of RNA polymerase II transcription subunit 11" evidence="2">
    <location>
        <begin position="28"/>
        <end position="240"/>
    </location>
</feature>
<keyword evidence="2" id="KW-0732">Signal</keyword>
<evidence type="ECO:0008006" key="4">
    <source>
        <dbReference type="Google" id="ProtNLM"/>
    </source>
</evidence>
<dbReference type="AlphaFoldDB" id="A0A7S1B600"/>
<dbReference type="EMBL" id="HBFR01004873">
    <property type="protein sequence ID" value="CAD8876173.1"/>
    <property type="molecule type" value="Transcribed_RNA"/>
</dbReference>
<gene>
    <name evidence="3" type="ORF">CHYS00102_LOCUS3351</name>
</gene>
<evidence type="ECO:0000256" key="1">
    <source>
        <dbReference type="SAM" id="MobiDB-lite"/>
    </source>
</evidence>
<accession>A0A7S1B600</accession>
<feature type="signal peptide" evidence="2">
    <location>
        <begin position="1"/>
        <end position="27"/>
    </location>
</feature>
<evidence type="ECO:0000256" key="2">
    <source>
        <dbReference type="SAM" id="SignalP"/>
    </source>
</evidence>